<dbReference type="Gene3D" id="1.50.10.10">
    <property type="match status" value="1"/>
</dbReference>
<proteinExistence type="predicted"/>
<evidence type="ECO:0000256" key="2">
    <source>
        <dbReference type="SAM" id="SignalP"/>
    </source>
</evidence>
<dbReference type="PANTHER" id="PTHR33886">
    <property type="entry name" value="UNSATURATED RHAMNOGALACTURONAN HYDROLASE (EUROFUNG)"/>
    <property type="match status" value="1"/>
</dbReference>
<comment type="caution">
    <text evidence="3">The sequence shown here is derived from an EMBL/GenBank/DDBJ whole genome shotgun (WGS) entry which is preliminary data.</text>
</comment>
<keyword evidence="1" id="KW-0378">Hydrolase</keyword>
<accession>A0ABR0EMY2</accession>
<dbReference type="InterPro" id="IPR052043">
    <property type="entry name" value="PolySaccharide_Degr_Enz"/>
</dbReference>
<protein>
    <recommendedName>
        <fullName evidence="5">Glycoside hydrolase family 105 protein</fullName>
    </recommendedName>
</protein>
<gene>
    <name evidence="3" type="ORF">PRZ48_006057</name>
</gene>
<dbReference type="InterPro" id="IPR008928">
    <property type="entry name" value="6-hairpin_glycosidase_sf"/>
</dbReference>
<dbReference type="InterPro" id="IPR012341">
    <property type="entry name" value="6hp_glycosidase-like_sf"/>
</dbReference>
<evidence type="ECO:0000313" key="4">
    <source>
        <dbReference type="Proteomes" id="UP001305779"/>
    </source>
</evidence>
<evidence type="ECO:0000256" key="1">
    <source>
        <dbReference type="ARBA" id="ARBA00022801"/>
    </source>
</evidence>
<evidence type="ECO:0008006" key="5">
    <source>
        <dbReference type="Google" id="ProtNLM"/>
    </source>
</evidence>
<feature type="signal peptide" evidence="2">
    <location>
        <begin position="1"/>
        <end position="22"/>
    </location>
</feature>
<evidence type="ECO:0000313" key="3">
    <source>
        <dbReference type="EMBL" id="KAK4502631.1"/>
    </source>
</evidence>
<dbReference type="Pfam" id="PF07470">
    <property type="entry name" value="Glyco_hydro_88"/>
    <property type="match status" value="1"/>
</dbReference>
<keyword evidence="2" id="KW-0732">Signal</keyword>
<keyword evidence="4" id="KW-1185">Reference proteome</keyword>
<dbReference type="EMBL" id="JAXOVC010000004">
    <property type="protein sequence ID" value="KAK4502631.1"/>
    <property type="molecule type" value="Genomic_DNA"/>
</dbReference>
<feature type="chain" id="PRO_5047284844" description="Glycoside hydrolase family 105 protein" evidence="2">
    <location>
        <begin position="23"/>
        <end position="416"/>
    </location>
</feature>
<dbReference type="SUPFAM" id="SSF48208">
    <property type="entry name" value="Six-hairpin glycosidases"/>
    <property type="match status" value="1"/>
</dbReference>
<organism evidence="3 4">
    <name type="scientific">Zasmidium cellare</name>
    <name type="common">Wine cellar mold</name>
    <name type="synonym">Racodium cellare</name>
    <dbReference type="NCBI Taxonomy" id="395010"/>
    <lineage>
        <taxon>Eukaryota</taxon>
        <taxon>Fungi</taxon>
        <taxon>Dikarya</taxon>
        <taxon>Ascomycota</taxon>
        <taxon>Pezizomycotina</taxon>
        <taxon>Dothideomycetes</taxon>
        <taxon>Dothideomycetidae</taxon>
        <taxon>Mycosphaerellales</taxon>
        <taxon>Mycosphaerellaceae</taxon>
        <taxon>Zasmidium</taxon>
    </lineage>
</organism>
<dbReference type="InterPro" id="IPR010905">
    <property type="entry name" value="Glyco_hydro_88"/>
</dbReference>
<dbReference type="Proteomes" id="UP001305779">
    <property type="component" value="Unassembled WGS sequence"/>
</dbReference>
<name>A0ABR0EMY2_ZASCE</name>
<dbReference type="PANTHER" id="PTHR33886:SF11">
    <property type="entry name" value="WALL GLYCOSYL HYDROLASE YTER, PUTATIVE (AFU_ORTHOLOGUE AFUA_2G14630)-RELATED"/>
    <property type="match status" value="1"/>
</dbReference>
<reference evidence="3 4" key="1">
    <citation type="journal article" date="2023" name="G3 (Bethesda)">
        <title>A chromosome-level genome assembly of Zasmidium syzygii isolated from banana leaves.</title>
        <authorList>
            <person name="van Westerhoven A.C."/>
            <person name="Mehrabi R."/>
            <person name="Talebi R."/>
            <person name="Steentjes M.B.F."/>
            <person name="Corcolon B."/>
            <person name="Chong P.A."/>
            <person name="Kema G.H.J."/>
            <person name="Seidl M.F."/>
        </authorList>
    </citation>
    <scope>NUCLEOTIDE SEQUENCE [LARGE SCALE GENOMIC DNA]</scope>
    <source>
        <strain evidence="3 4">P124</strain>
    </source>
</reference>
<sequence length="416" mass="45026">MAPSTMQTAAILLGLATVHTTGQRLQCPWNPPADGLAFKMLESNIARGDGIENSGASTGFIELGIFQQALRESIAYTNSTTQKKKWSEYLQNSTLSAVASLSNATANAGLPLDRLSIGTSMIHQYESTKDEAYLPAIHALQDSVLQQPRNENGGLWYYQNRNNLTAYHNLSYADGMFSYPAFAILAANHTDKDLFGPEAALSQLHSLYDICKDDYNLLVHGYDASKSHAWANPTTGASPAVWGRALGWYTLGLVNTLSLLPHSSPQFASLKSLYNTLIRAQLTASDRSLNIEGSYGVWQIVDRPGATFAGHANFVEASASCLTSYNLLHGARMGWIEDESVRERAVLAGVGIFQNVIYEFLVEDGNGTVSLNGTSSVASLSGDVDFAYYVTRPTVLNSLIGTSAFILASLEVEKIC</sequence>